<evidence type="ECO:0000256" key="1">
    <source>
        <dbReference type="SAM" id="Phobius"/>
    </source>
</evidence>
<dbReference type="AlphaFoldDB" id="A0AAD6U9D5"/>
<proteinExistence type="predicted"/>
<gene>
    <name evidence="2" type="ORF">B0H15DRAFT_827033</name>
</gene>
<keyword evidence="3" id="KW-1185">Reference proteome</keyword>
<sequence length="171" mass="19256">MSADIPLCSSGGLDLGSVKRQWGLETCLPVDPLRWKPFRPTYPHYLSAIAVAVLSQNQGCIKFIEPTVSHQTLMQRQTRGFVLGIASVAHLVCLRAFEMFAQCIEADTPLPGVYRRLRRLASRIPLKWEDILNLLIVCVWVAFLLAFLGGYIELAPRERARKWARTGSFSL</sequence>
<organism evidence="2 3">
    <name type="scientific">Mycena belliarum</name>
    <dbReference type="NCBI Taxonomy" id="1033014"/>
    <lineage>
        <taxon>Eukaryota</taxon>
        <taxon>Fungi</taxon>
        <taxon>Dikarya</taxon>
        <taxon>Basidiomycota</taxon>
        <taxon>Agaricomycotina</taxon>
        <taxon>Agaricomycetes</taxon>
        <taxon>Agaricomycetidae</taxon>
        <taxon>Agaricales</taxon>
        <taxon>Marasmiineae</taxon>
        <taxon>Mycenaceae</taxon>
        <taxon>Mycena</taxon>
    </lineage>
</organism>
<dbReference type="Proteomes" id="UP001222325">
    <property type="component" value="Unassembled WGS sequence"/>
</dbReference>
<keyword evidence="1" id="KW-0472">Membrane</keyword>
<protein>
    <submittedName>
        <fullName evidence="2">Uncharacterized protein</fullName>
    </submittedName>
</protein>
<evidence type="ECO:0000313" key="2">
    <source>
        <dbReference type="EMBL" id="KAJ7095778.1"/>
    </source>
</evidence>
<comment type="caution">
    <text evidence="2">The sequence shown here is derived from an EMBL/GenBank/DDBJ whole genome shotgun (WGS) entry which is preliminary data.</text>
</comment>
<accession>A0AAD6U9D5</accession>
<reference evidence="2" key="1">
    <citation type="submission" date="2023-03" db="EMBL/GenBank/DDBJ databases">
        <title>Massive genome expansion in bonnet fungi (Mycena s.s.) driven by repeated elements and novel gene families across ecological guilds.</title>
        <authorList>
            <consortium name="Lawrence Berkeley National Laboratory"/>
            <person name="Harder C.B."/>
            <person name="Miyauchi S."/>
            <person name="Viragh M."/>
            <person name="Kuo A."/>
            <person name="Thoen E."/>
            <person name="Andreopoulos B."/>
            <person name="Lu D."/>
            <person name="Skrede I."/>
            <person name="Drula E."/>
            <person name="Henrissat B."/>
            <person name="Morin E."/>
            <person name="Kohler A."/>
            <person name="Barry K."/>
            <person name="LaButti K."/>
            <person name="Morin E."/>
            <person name="Salamov A."/>
            <person name="Lipzen A."/>
            <person name="Mereny Z."/>
            <person name="Hegedus B."/>
            <person name="Baldrian P."/>
            <person name="Stursova M."/>
            <person name="Weitz H."/>
            <person name="Taylor A."/>
            <person name="Grigoriev I.V."/>
            <person name="Nagy L.G."/>
            <person name="Martin F."/>
            <person name="Kauserud H."/>
        </authorList>
    </citation>
    <scope>NUCLEOTIDE SEQUENCE</scope>
    <source>
        <strain evidence="2">CBHHK173m</strain>
    </source>
</reference>
<keyword evidence="1" id="KW-1133">Transmembrane helix</keyword>
<name>A0AAD6U9D5_9AGAR</name>
<dbReference type="EMBL" id="JARJCN010000012">
    <property type="protein sequence ID" value="KAJ7095778.1"/>
    <property type="molecule type" value="Genomic_DNA"/>
</dbReference>
<evidence type="ECO:0000313" key="3">
    <source>
        <dbReference type="Proteomes" id="UP001222325"/>
    </source>
</evidence>
<keyword evidence="1" id="KW-0812">Transmembrane</keyword>
<feature type="transmembrane region" description="Helical" evidence="1">
    <location>
        <begin position="131"/>
        <end position="152"/>
    </location>
</feature>